<dbReference type="Gene3D" id="3.15.10.30">
    <property type="entry name" value="Haemolymph juvenile hormone binding protein"/>
    <property type="match status" value="1"/>
</dbReference>
<gene>
    <name evidence="2" type="ORF">ABEB36_005137</name>
</gene>
<sequence length="239" mass="27223">MNTLISILLCALFSTAYGRFENDTEVVYEFVNCSLRAIDKGIENLVPSHNPLNIRDISFEEEILGLTYHFELTNNYLYNLLDLELKQVNVTTYTNPDALNIDYDIYWPLLNMTGNFAWSFEILNVTTGGNGTYEIDLEHTDFFGLFNLTKPGQEDKGIVTHLDDFTLNVTVKDVAADVVGAGPEWLTDEAVKLAVKTLMNHIPASIADILKEDRFNDFWINHPERIEALLTWCYDNPAQ</sequence>
<proteinExistence type="predicted"/>
<accession>A0ABD1EX43</accession>
<name>A0ABD1EX43_HYPHA</name>
<organism evidence="2 3">
    <name type="scientific">Hypothenemus hampei</name>
    <name type="common">Coffee berry borer</name>
    <dbReference type="NCBI Taxonomy" id="57062"/>
    <lineage>
        <taxon>Eukaryota</taxon>
        <taxon>Metazoa</taxon>
        <taxon>Ecdysozoa</taxon>
        <taxon>Arthropoda</taxon>
        <taxon>Hexapoda</taxon>
        <taxon>Insecta</taxon>
        <taxon>Pterygota</taxon>
        <taxon>Neoptera</taxon>
        <taxon>Endopterygota</taxon>
        <taxon>Coleoptera</taxon>
        <taxon>Polyphaga</taxon>
        <taxon>Cucujiformia</taxon>
        <taxon>Curculionidae</taxon>
        <taxon>Scolytinae</taxon>
        <taxon>Hypothenemus</taxon>
    </lineage>
</organism>
<dbReference type="InterPro" id="IPR010562">
    <property type="entry name" value="Haemolymph_juvenile_hormone-bd"/>
</dbReference>
<feature type="chain" id="PRO_5044772859" description="Juvenile hormone binding protein" evidence="1">
    <location>
        <begin position="19"/>
        <end position="239"/>
    </location>
</feature>
<dbReference type="Proteomes" id="UP001566132">
    <property type="component" value="Unassembled WGS sequence"/>
</dbReference>
<dbReference type="Pfam" id="PF06585">
    <property type="entry name" value="JHBP"/>
    <property type="match status" value="1"/>
</dbReference>
<evidence type="ECO:0000256" key="1">
    <source>
        <dbReference type="SAM" id="SignalP"/>
    </source>
</evidence>
<evidence type="ECO:0000313" key="3">
    <source>
        <dbReference type="Proteomes" id="UP001566132"/>
    </source>
</evidence>
<evidence type="ECO:0000313" key="2">
    <source>
        <dbReference type="EMBL" id="KAL1505613.1"/>
    </source>
</evidence>
<evidence type="ECO:0008006" key="4">
    <source>
        <dbReference type="Google" id="ProtNLM"/>
    </source>
</evidence>
<dbReference type="EMBL" id="JBDJPC010000004">
    <property type="protein sequence ID" value="KAL1505613.1"/>
    <property type="molecule type" value="Genomic_DNA"/>
</dbReference>
<protein>
    <recommendedName>
        <fullName evidence="4">Juvenile hormone binding protein</fullName>
    </recommendedName>
</protein>
<comment type="caution">
    <text evidence="2">The sequence shown here is derived from an EMBL/GenBank/DDBJ whole genome shotgun (WGS) entry which is preliminary data.</text>
</comment>
<dbReference type="AlphaFoldDB" id="A0ABD1EX43"/>
<keyword evidence="1" id="KW-0732">Signal</keyword>
<dbReference type="InterPro" id="IPR038606">
    <property type="entry name" value="To_sf"/>
</dbReference>
<feature type="signal peptide" evidence="1">
    <location>
        <begin position="1"/>
        <end position="18"/>
    </location>
</feature>
<keyword evidence="3" id="KW-1185">Reference proteome</keyword>
<reference evidence="2 3" key="1">
    <citation type="submission" date="2024-05" db="EMBL/GenBank/DDBJ databases">
        <title>Genetic variation in Jamaican populations of the coffee berry borer (Hypothenemus hampei).</title>
        <authorList>
            <person name="Errbii M."/>
            <person name="Myrie A."/>
        </authorList>
    </citation>
    <scope>NUCLEOTIDE SEQUENCE [LARGE SCALE GENOMIC DNA]</scope>
    <source>
        <strain evidence="2">JA-Hopewell-2020-01-JO</strain>
        <tissue evidence="2">Whole body</tissue>
    </source>
</reference>